<feature type="compositionally biased region" description="Low complexity" evidence="5">
    <location>
        <begin position="411"/>
        <end position="420"/>
    </location>
</feature>
<feature type="compositionally biased region" description="Polar residues" evidence="5">
    <location>
        <begin position="348"/>
        <end position="357"/>
    </location>
</feature>
<dbReference type="InterPro" id="IPR001841">
    <property type="entry name" value="Znf_RING"/>
</dbReference>
<feature type="compositionally biased region" description="Low complexity" evidence="5">
    <location>
        <begin position="167"/>
        <end position="177"/>
    </location>
</feature>
<feature type="compositionally biased region" description="Gly residues" evidence="5">
    <location>
        <begin position="517"/>
        <end position="529"/>
    </location>
</feature>
<feature type="compositionally biased region" description="Low complexity" evidence="5">
    <location>
        <begin position="500"/>
        <end position="516"/>
    </location>
</feature>
<organism evidence="7 8">
    <name type="scientific">Leucocoprinus leucothites</name>
    <dbReference type="NCBI Taxonomy" id="201217"/>
    <lineage>
        <taxon>Eukaryota</taxon>
        <taxon>Fungi</taxon>
        <taxon>Dikarya</taxon>
        <taxon>Basidiomycota</taxon>
        <taxon>Agaricomycotina</taxon>
        <taxon>Agaricomycetes</taxon>
        <taxon>Agaricomycetidae</taxon>
        <taxon>Agaricales</taxon>
        <taxon>Agaricineae</taxon>
        <taxon>Agaricaceae</taxon>
        <taxon>Leucocoprinus</taxon>
    </lineage>
</organism>
<feature type="region of interest" description="Disordered" evidence="5">
    <location>
        <begin position="86"/>
        <end position="111"/>
    </location>
</feature>
<keyword evidence="3" id="KW-0862">Zinc</keyword>
<feature type="compositionally biased region" description="Polar residues" evidence="5">
    <location>
        <begin position="378"/>
        <end position="398"/>
    </location>
</feature>
<dbReference type="PROSITE" id="PS50089">
    <property type="entry name" value="ZF_RING_2"/>
    <property type="match status" value="1"/>
</dbReference>
<feature type="region of interest" description="Disordered" evidence="5">
    <location>
        <begin position="347"/>
        <end position="549"/>
    </location>
</feature>
<dbReference type="Gene3D" id="3.30.40.10">
    <property type="entry name" value="Zinc/RING finger domain, C3HC4 (zinc finger)"/>
    <property type="match status" value="1"/>
</dbReference>
<name>A0A8H5D559_9AGAR</name>
<keyword evidence="8" id="KW-1185">Reference proteome</keyword>
<evidence type="ECO:0000313" key="7">
    <source>
        <dbReference type="EMBL" id="KAF5352447.1"/>
    </source>
</evidence>
<dbReference type="PANTHER" id="PTHR45931">
    <property type="entry name" value="SI:CH211-59O9.10"/>
    <property type="match status" value="1"/>
</dbReference>
<evidence type="ECO:0000256" key="2">
    <source>
        <dbReference type="ARBA" id="ARBA00022771"/>
    </source>
</evidence>
<dbReference type="SUPFAM" id="SSF57850">
    <property type="entry name" value="RING/U-box"/>
    <property type="match status" value="1"/>
</dbReference>
<feature type="compositionally biased region" description="Polar residues" evidence="5">
    <location>
        <begin position="125"/>
        <end position="166"/>
    </location>
</feature>
<proteinExistence type="predicted"/>
<feature type="compositionally biased region" description="Low complexity" evidence="5">
    <location>
        <begin position="358"/>
        <end position="372"/>
    </location>
</feature>
<dbReference type="Proteomes" id="UP000559027">
    <property type="component" value="Unassembled WGS sequence"/>
</dbReference>
<feature type="region of interest" description="Disordered" evidence="5">
    <location>
        <begin position="125"/>
        <end position="210"/>
    </location>
</feature>
<gene>
    <name evidence="7" type="ORF">D9756_005906</name>
</gene>
<dbReference type="InterPro" id="IPR013083">
    <property type="entry name" value="Znf_RING/FYVE/PHD"/>
</dbReference>
<comment type="caution">
    <text evidence="7">The sequence shown here is derived from an EMBL/GenBank/DDBJ whole genome shotgun (WGS) entry which is preliminary data.</text>
</comment>
<protein>
    <recommendedName>
        <fullName evidence="6">RING-type domain-containing protein</fullName>
    </recommendedName>
</protein>
<evidence type="ECO:0000256" key="5">
    <source>
        <dbReference type="SAM" id="MobiDB-lite"/>
    </source>
</evidence>
<evidence type="ECO:0000256" key="4">
    <source>
        <dbReference type="PROSITE-ProRule" id="PRU00175"/>
    </source>
</evidence>
<dbReference type="GO" id="GO:0008270">
    <property type="term" value="F:zinc ion binding"/>
    <property type="evidence" value="ECO:0007669"/>
    <property type="project" value="UniProtKB-KW"/>
</dbReference>
<dbReference type="GO" id="GO:0005634">
    <property type="term" value="C:nucleus"/>
    <property type="evidence" value="ECO:0007669"/>
    <property type="project" value="TreeGrafter"/>
</dbReference>
<dbReference type="Pfam" id="PF13639">
    <property type="entry name" value="zf-RING_2"/>
    <property type="match status" value="1"/>
</dbReference>
<feature type="compositionally biased region" description="Low complexity" evidence="5">
    <location>
        <begin position="445"/>
        <end position="475"/>
    </location>
</feature>
<evidence type="ECO:0000259" key="6">
    <source>
        <dbReference type="PROSITE" id="PS50089"/>
    </source>
</evidence>
<evidence type="ECO:0000313" key="8">
    <source>
        <dbReference type="Proteomes" id="UP000559027"/>
    </source>
</evidence>
<dbReference type="InterPro" id="IPR051834">
    <property type="entry name" value="RING_finger_E3_ligase"/>
</dbReference>
<dbReference type="GO" id="GO:0006511">
    <property type="term" value="P:ubiquitin-dependent protein catabolic process"/>
    <property type="evidence" value="ECO:0007669"/>
    <property type="project" value="TreeGrafter"/>
</dbReference>
<dbReference type="AlphaFoldDB" id="A0A8H5D559"/>
<accession>A0A8H5D559</accession>
<evidence type="ECO:0000256" key="1">
    <source>
        <dbReference type="ARBA" id="ARBA00022723"/>
    </source>
</evidence>
<dbReference type="PANTHER" id="PTHR45931:SF3">
    <property type="entry name" value="RING ZINC FINGER-CONTAINING PROTEIN"/>
    <property type="match status" value="1"/>
</dbReference>
<dbReference type="GO" id="GO:0061630">
    <property type="term" value="F:ubiquitin protein ligase activity"/>
    <property type="evidence" value="ECO:0007669"/>
    <property type="project" value="TreeGrafter"/>
</dbReference>
<reference evidence="7 8" key="1">
    <citation type="journal article" date="2020" name="ISME J.">
        <title>Uncovering the hidden diversity of litter-decomposition mechanisms in mushroom-forming fungi.</title>
        <authorList>
            <person name="Floudas D."/>
            <person name="Bentzer J."/>
            <person name="Ahren D."/>
            <person name="Johansson T."/>
            <person name="Persson P."/>
            <person name="Tunlid A."/>
        </authorList>
    </citation>
    <scope>NUCLEOTIDE SEQUENCE [LARGE SCALE GENOMIC DNA]</scope>
    <source>
        <strain evidence="7 8">CBS 146.42</strain>
    </source>
</reference>
<dbReference type="OrthoDB" id="8062037at2759"/>
<feature type="domain" description="RING-type" evidence="6">
    <location>
        <begin position="294"/>
        <end position="341"/>
    </location>
</feature>
<keyword evidence="2 4" id="KW-0863">Zinc-finger</keyword>
<sequence>MCDVVVTRSSFGHQHLPSTTSLPPSSTPSLCLPENQCGIAMNATQRCALSWSVDPPLYATTGLTLSSKQVPDPVCASCNGSFVEKIEDPSNDPRNFANGGGPGDTGDMDGFDTFLIGLQTLLNRGMQQNQQRSSSPDQPGQRSQAGSRMTFQIRSNSGPRQATFTFGPSSPLSGSPNPNSPPTMSEFLRSAGPPPSGNNNGGGNRDHPSISGPLFAQYLMSLLGQTDHHMFIGGMPESGRMGDYVFSQEALDQIITQIMENSNSSRPVPATEEIIQKLPREVLVEGSPLLSKDCAVCKDQFQLATEDPDEQVVVELPCKHPFHQPCILPWLNSSGTCPVCRYALVPQPDQSGSRNNATTSNFSPTSTSTSSSVPPFNAGSNSFNYNSSQPSASRTGPQSPAEHRGTGSGGRSSSESHQSGSGPGVFTQLLRNLAGPMHGHGSGGSLTSPPNSPPLSSSPRASSPPSSPFGSASGPTRTRDPSRRHMYRSSMDSSVPFFPRSSATRQQSQQRNRNQGSDGGGSGGAGGGNETQNGRPHVPGQWDDMMDLD</sequence>
<dbReference type="EMBL" id="JAACJO010000011">
    <property type="protein sequence ID" value="KAF5352447.1"/>
    <property type="molecule type" value="Genomic_DNA"/>
</dbReference>
<keyword evidence="1" id="KW-0479">Metal-binding</keyword>
<evidence type="ECO:0000256" key="3">
    <source>
        <dbReference type="ARBA" id="ARBA00022833"/>
    </source>
</evidence>
<dbReference type="SMART" id="SM00184">
    <property type="entry name" value="RING"/>
    <property type="match status" value="1"/>
</dbReference>